<comment type="caution">
    <text evidence="3">The sequence shown here is derived from an EMBL/GenBank/DDBJ whole genome shotgun (WGS) entry which is preliminary data.</text>
</comment>
<gene>
    <name evidence="3" type="ORF">G7Y82_15420</name>
</gene>
<keyword evidence="4" id="KW-1185">Reference proteome</keyword>
<evidence type="ECO:0000256" key="1">
    <source>
        <dbReference type="SAM" id="MobiDB-lite"/>
    </source>
</evidence>
<keyword evidence="2" id="KW-0472">Membrane</keyword>
<sequence>MKRRHGSMPVTLLLVLLLGAISVVRIVDLHWHQHLNTALTMDDGRIMPVTYVASAATPHLAADQDHDVSMFGDGGTAPLPVPLPDWGLALILLLPPLLALLRPALRLPHPEAAAPPGDRYRSPQLPPPLRGPPR</sequence>
<reference evidence="3" key="1">
    <citation type="submission" date="2020-03" db="EMBL/GenBank/DDBJ databases">
        <title>Solimonas marina sp. nov., isolated from deep seawater of the Pacific Ocean.</title>
        <authorList>
            <person name="Liu X."/>
            <person name="Lai Q."/>
            <person name="Sun F."/>
            <person name="Gai Y."/>
            <person name="Li G."/>
            <person name="Shao Z."/>
        </authorList>
    </citation>
    <scope>NUCLEOTIDE SEQUENCE</scope>
    <source>
        <strain evidence="3">C16B3</strain>
    </source>
</reference>
<keyword evidence="2" id="KW-1133">Transmembrane helix</keyword>
<organism evidence="3 4">
    <name type="scientific">Solimonas marina</name>
    <dbReference type="NCBI Taxonomy" id="2714601"/>
    <lineage>
        <taxon>Bacteria</taxon>
        <taxon>Pseudomonadati</taxon>
        <taxon>Pseudomonadota</taxon>
        <taxon>Gammaproteobacteria</taxon>
        <taxon>Nevskiales</taxon>
        <taxon>Nevskiaceae</taxon>
        <taxon>Solimonas</taxon>
    </lineage>
</organism>
<evidence type="ECO:0000256" key="2">
    <source>
        <dbReference type="SAM" id="Phobius"/>
    </source>
</evidence>
<feature type="compositionally biased region" description="Pro residues" evidence="1">
    <location>
        <begin position="124"/>
        <end position="134"/>
    </location>
</feature>
<accession>A0A970B5S6</accession>
<evidence type="ECO:0008006" key="5">
    <source>
        <dbReference type="Google" id="ProtNLM"/>
    </source>
</evidence>
<proteinExistence type="predicted"/>
<evidence type="ECO:0000313" key="4">
    <source>
        <dbReference type="Proteomes" id="UP000653472"/>
    </source>
</evidence>
<dbReference type="Proteomes" id="UP000653472">
    <property type="component" value="Unassembled WGS sequence"/>
</dbReference>
<name>A0A970B5S6_9GAMM</name>
<feature type="region of interest" description="Disordered" evidence="1">
    <location>
        <begin position="111"/>
        <end position="134"/>
    </location>
</feature>
<dbReference type="RefSeq" id="WP_168149030.1">
    <property type="nucleotide sequence ID" value="NZ_JAAVXB010000009.1"/>
</dbReference>
<feature type="transmembrane region" description="Helical" evidence="2">
    <location>
        <begin position="86"/>
        <end position="105"/>
    </location>
</feature>
<dbReference type="EMBL" id="JAAVXB010000009">
    <property type="protein sequence ID" value="NKF23707.1"/>
    <property type="molecule type" value="Genomic_DNA"/>
</dbReference>
<protein>
    <recommendedName>
        <fullName evidence="5">DUF2946 domain-containing protein</fullName>
    </recommendedName>
</protein>
<evidence type="ECO:0000313" key="3">
    <source>
        <dbReference type="EMBL" id="NKF23707.1"/>
    </source>
</evidence>
<keyword evidence="2" id="KW-0812">Transmembrane</keyword>
<dbReference type="AlphaFoldDB" id="A0A970B5S6"/>